<dbReference type="Gene3D" id="2.70.220.10">
    <property type="entry name" value="Ganglioside GM2 activator"/>
    <property type="match status" value="1"/>
</dbReference>
<dbReference type="GO" id="GO:0032366">
    <property type="term" value="P:intracellular sterol transport"/>
    <property type="evidence" value="ECO:0007669"/>
    <property type="project" value="InterPro"/>
</dbReference>
<comment type="subunit">
    <text evidence="3">Monomer.</text>
</comment>
<dbReference type="GO" id="GO:0032934">
    <property type="term" value="F:sterol binding"/>
    <property type="evidence" value="ECO:0007669"/>
    <property type="project" value="InterPro"/>
</dbReference>
<dbReference type="PANTHER" id="PTHR11306:SF0">
    <property type="entry name" value="PHOSPHATIDYLGLYCEROL_PHOSPHATIDYLINOSITOL TRANSFER PROTEIN"/>
    <property type="match status" value="1"/>
</dbReference>
<dbReference type="SUPFAM" id="SSF81296">
    <property type="entry name" value="E set domains"/>
    <property type="match status" value="1"/>
</dbReference>
<keyword evidence="6 8" id="KW-0732">Signal</keyword>
<dbReference type="CDD" id="cd00917">
    <property type="entry name" value="PG-PI_TP"/>
    <property type="match status" value="1"/>
</dbReference>
<dbReference type="InterPro" id="IPR039670">
    <property type="entry name" value="NPC2-like"/>
</dbReference>
<dbReference type="InterPro" id="IPR014756">
    <property type="entry name" value="Ig_E-set"/>
</dbReference>
<evidence type="ECO:0000313" key="10">
    <source>
        <dbReference type="EMBL" id="KAG1553519.1"/>
    </source>
</evidence>
<evidence type="ECO:0000259" key="9">
    <source>
        <dbReference type="SMART" id="SM00737"/>
    </source>
</evidence>
<comment type="caution">
    <text evidence="10">The sequence shown here is derived from an EMBL/GenBank/DDBJ whole genome shotgun (WGS) entry which is preliminary data.</text>
</comment>
<dbReference type="InterPro" id="IPR036846">
    <property type="entry name" value="GM2-AP_sf"/>
</dbReference>
<keyword evidence="7" id="KW-0445">Lipid transport</keyword>
<organism evidence="10 11">
    <name type="scientific">Rhizopus oryzae</name>
    <name type="common">Mucormycosis agent</name>
    <name type="synonym">Rhizopus arrhizus var. delemar</name>
    <dbReference type="NCBI Taxonomy" id="64495"/>
    <lineage>
        <taxon>Eukaryota</taxon>
        <taxon>Fungi</taxon>
        <taxon>Fungi incertae sedis</taxon>
        <taxon>Mucoromycota</taxon>
        <taxon>Mucoromycotina</taxon>
        <taxon>Mucoromycetes</taxon>
        <taxon>Mucorales</taxon>
        <taxon>Mucorineae</taxon>
        <taxon>Rhizopodaceae</taxon>
        <taxon>Rhizopus</taxon>
    </lineage>
</organism>
<dbReference type="InterPro" id="IPR033917">
    <property type="entry name" value="ML_PG-PI_TP"/>
</dbReference>
<feature type="chain" id="PRO_5040163257" description="Phosphatidylglycerol/phosphatidylinositol transfer protein" evidence="8">
    <location>
        <begin position="24"/>
        <end position="179"/>
    </location>
</feature>
<dbReference type="SMART" id="SM00737">
    <property type="entry name" value="ML"/>
    <property type="match status" value="1"/>
</dbReference>
<evidence type="ECO:0000256" key="2">
    <source>
        <dbReference type="ARBA" id="ARBA00006370"/>
    </source>
</evidence>
<evidence type="ECO:0000256" key="6">
    <source>
        <dbReference type="ARBA" id="ARBA00022729"/>
    </source>
</evidence>
<evidence type="ECO:0000256" key="7">
    <source>
        <dbReference type="ARBA" id="ARBA00023055"/>
    </source>
</evidence>
<dbReference type="PANTHER" id="PTHR11306">
    <property type="entry name" value="NIEMANN PICK TYPE C2 PROTEIN NPC2-RELATED"/>
    <property type="match status" value="1"/>
</dbReference>
<evidence type="ECO:0000256" key="4">
    <source>
        <dbReference type="ARBA" id="ARBA00016056"/>
    </source>
</evidence>
<gene>
    <name evidence="10" type="ORF">G6F51_000553</name>
</gene>
<proteinExistence type="inferred from homology"/>
<feature type="domain" description="MD-2-related lipid-recognition" evidence="9">
    <location>
        <begin position="42"/>
        <end position="163"/>
    </location>
</feature>
<dbReference type="Proteomes" id="UP000717996">
    <property type="component" value="Unassembled WGS sequence"/>
</dbReference>
<dbReference type="OrthoDB" id="6409159at2759"/>
<evidence type="ECO:0000256" key="8">
    <source>
        <dbReference type="SAM" id="SignalP"/>
    </source>
</evidence>
<sequence>MYPKNILLLSICICFFLLSKVEGSIVFWSSSLFKPNVDIEFFDESESLFQHESVDVDPNPLEPGDQVNITIVGTLLETVEDGAYADVTVKLGLVKLLRKTFDICEELEKHKDEVDIQCPIEKGNFKLVQSIKLPREIPRGKFTVLASAYTVNDESLANVKIIADFRKGHHIVGETWYDY</sequence>
<comment type="function">
    <text evidence="1">Catalyzes the intermembrane transfer of phosphatidylglycerol and phosphatidylinositol.</text>
</comment>
<name>A0A9P6YNV8_RHIOR</name>
<dbReference type="EMBL" id="JAANIT010000033">
    <property type="protein sequence ID" value="KAG1553519.1"/>
    <property type="molecule type" value="Genomic_DNA"/>
</dbReference>
<evidence type="ECO:0000313" key="11">
    <source>
        <dbReference type="Proteomes" id="UP000717996"/>
    </source>
</evidence>
<comment type="similarity">
    <text evidence="2">Belongs to the NPC2 family.</text>
</comment>
<evidence type="ECO:0000256" key="5">
    <source>
        <dbReference type="ARBA" id="ARBA00022448"/>
    </source>
</evidence>
<feature type="signal peptide" evidence="8">
    <location>
        <begin position="1"/>
        <end position="23"/>
    </location>
</feature>
<dbReference type="AlphaFoldDB" id="A0A9P6YNV8"/>
<evidence type="ECO:0000256" key="1">
    <source>
        <dbReference type="ARBA" id="ARBA00002053"/>
    </source>
</evidence>
<protein>
    <recommendedName>
        <fullName evidence="4">Phosphatidylglycerol/phosphatidylinositol transfer protein</fullName>
    </recommendedName>
</protein>
<keyword evidence="5" id="KW-0813">Transport</keyword>
<dbReference type="InterPro" id="IPR003172">
    <property type="entry name" value="ML_dom"/>
</dbReference>
<reference evidence="10" key="1">
    <citation type="journal article" date="2020" name="Microb. Genom.">
        <title>Genetic diversity of clinical and environmental Mucorales isolates obtained from an investigation of mucormycosis cases among solid organ transplant recipients.</title>
        <authorList>
            <person name="Nguyen M.H."/>
            <person name="Kaul D."/>
            <person name="Muto C."/>
            <person name="Cheng S.J."/>
            <person name="Richter R.A."/>
            <person name="Bruno V.M."/>
            <person name="Liu G."/>
            <person name="Beyhan S."/>
            <person name="Sundermann A.J."/>
            <person name="Mounaud S."/>
            <person name="Pasculle A.W."/>
            <person name="Nierman W.C."/>
            <person name="Driscoll E."/>
            <person name="Cumbie R."/>
            <person name="Clancy C.J."/>
            <person name="Dupont C.L."/>
        </authorList>
    </citation>
    <scope>NUCLEOTIDE SEQUENCE</scope>
    <source>
        <strain evidence="10">GL16</strain>
    </source>
</reference>
<dbReference type="Pfam" id="PF02221">
    <property type="entry name" value="E1_DerP2_DerF2"/>
    <property type="match status" value="1"/>
</dbReference>
<accession>A0A9P6YNV8</accession>
<evidence type="ECO:0000256" key="3">
    <source>
        <dbReference type="ARBA" id="ARBA00011245"/>
    </source>
</evidence>